<keyword evidence="3 13" id="KW-1003">Cell membrane</keyword>
<evidence type="ECO:0000256" key="8">
    <source>
        <dbReference type="ARBA" id="ARBA00023065"/>
    </source>
</evidence>
<dbReference type="GO" id="GO:0046933">
    <property type="term" value="F:proton-transporting ATP synthase activity, rotational mechanism"/>
    <property type="evidence" value="ECO:0007669"/>
    <property type="project" value="UniProtKB-UniRule"/>
</dbReference>
<accession>A0A017RZ07</accession>
<evidence type="ECO:0000256" key="6">
    <source>
        <dbReference type="ARBA" id="ARBA00022781"/>
    </source>
</evidence>
<dbReference type="PANTHER" id="PTHR33445:SF1">
    <property type="entry name" value="ATP SYNTHASE SUBUNIT B"/>
    <property type="match status" value="1"/>
</dbReference>
<keyword evidence="10 13" id="KW-0066">ATP synthesis</keyword>
<keyword evidence="5 13" id="KW-0812">Transmembrane</keyword>
<evidence type="ECO:0000256" key="10">
    <source>
        <dbReference type="ARBA" id="ARBA00023310"/>
    </source>
</evidence>
<evidence type="ECO:0000256" key="4">
    <source>
        <dbReference type="ARBA" id="ARBA00022547"/>
    </source>
</evidence>
<dbReference type="OrthoDB" id="9795863at2"/>
<comment type="similarity">
    <text evidence="1 13 14">Belongs to the ATPase B chain family.</text>
</comment>
<keyword evidence="2 13" id="KW-0813">Transport</keyword>
<evidence type="ECO:0000256" key="15">
    <source>
        <dbReference type="SAM" id="Coils"/>
    </source>
</evidence>
<dbReference type="GO" id="GO:0012505">
    <property type="term" value="C:endomembrane system"/>
    <property type="evidence" value="ECO:0007669"/>
    <property type="project" value="UniProtKB-SubCell"/>
</dbReference>
<evidence type="ECO:0000256" key="7">
    <source>
        <dbReference type="ARBA" id="ARBA00022989"/>
    </source>
</evidence>
<dbReference type="Pfam" id="PF00430">
    <property type="entry name" value="ATP-synt_B"/>
    <property type="match status" value="1"/>
</dbReference>
<comment type="subunit">
    <text evidence="13">F-type ATPases have 2 components, F(1) - the catalytic core - and F(0) - the membrane proton channel. F(1) has five subunits: alpha(3), beta(3), gamma(1), delta(1), epsilon(1). F(0) has three main subunits: a(1), b(2) and c(10-14). The alpha and beta chains form an alternating ring which encloses part of the gamma chain. F(1) is attached to F(0) by a central stalk formed by the gamma and epsilon chains, while a peripheral stalk is formed by the delta and b chains.</text>
</comment>
<feature type="coiled-coil region" evidence="15">
    <location>
        <begin position="96"/>
        <end position="127"/>
    </location>
</feature>
<keyword evidence="7 13" id="KW-1133">Transmembrane helix</keyword>
<evidence type="ECO:0000256" key="2">
    <source>
        <dbReference type="ARBA" id="ARBA00022448"/>
    </source>
</evidence>
<evidence type="ECO:0000256" key="5">
    <source>
        <dbReference type="ARBA" id="ARBA00022692"/>
    </source>
</evidence>
<evidence type="ECO:0000256" key="11">
    <source>
        <dbReference type="ARBA" id="ARBA00025198"/>
    </source>
</evidence>
<keyword evidence="16" id="KW-0378">Hydrolase</keyword>
<dbReference type="STRING" id="1403537.Q428_00620"/>
<dbReference type="GO" id="GO:0016787">
    <property type="term" value="F:hydrolase activity"/>
    <property type="evidence" value="ECO:0007669"/>
    <property type="project" value="UniProtKB-KW"/>
</dbReference>
<sequence length="159" mass="18607">MEISIPVIVVTIMNTLVLYFFLKKKFFVPVTDFMNERKNKIENDINNAQLQLAESEKLKKEYKEKLMNADDEGKKIIHSHKLKAEEISEDIILKAKKEAELIIERAKIDSEREKERAKDEIKNEIINLSIMTASKLINEELDLNKHHELIKDFIEKVGV</sequence>
<dbReference type="GO" id="GO:0045259">
    <property type="term" value="C:proton-transporting ATP synthase complex"/>
    <property type="evidence" value="ECO:0007669"/>
    <property type="project" value="UniProtKB-KW"/>
</dbReference>
<comment type="function">
    <text evidence="13">Component of the F(0) channel, it forms part of the peripheral stalk, linking F(1) to F(0).</text>
</comment>
<reference evidence="16 17" key="1">
    <citation type="journal article" date="2014" name="Genome Announc.">
        <title>Draft Genome Sequence of Fervidicella metallireducens Strain AeBT, an Iron-Reducing Thermoanaerobe from the Great Artesian Basin.</title>
        <authorList>
            <person name="Patel B.K."/>
        </authorList>
    </citation>
    <scope>NUCLEOTIDE SEQUENCE [LARGE SCALE GENOMIC DNA]</scope>
    <source>
        <strain evidence="16 17">AeB</strain>
    </source>
</reference>
<keyword evidence="8 13" id="KW-0406">Ion transport</keyword>
<evidence type="ECO:0000256" key="9">
    <source>
        <dbReference type="ARBA" id="ARBA00023136"/>
    </source>
</evidence>
<dbReference type="Proteomes" id="UP000019681">
    <property type="component" value="Unassembled WGS sequence"/>
</dbReference>
<evidence type="ECO:0000313" key="17">
    <source>
        <dbReference type="Proteomes" id="UP000019681"/>
    </source>
</evidence>
<dbReference type="AlphaFoldDB" id="A0A017RZ07"/>
<dbReference type="PANTHER" id="PTHR33445">
    <property type="entry name" value="ATP SYNTHASE SUBUNIT B', CHLOROPLASTIC"/>
    <property type="match status" value="1"/>
</dbReference>
<comment type="function">
    <text evidence="11 13">F(1)F(0) ATP synthase produces ATP from ADP in the presence of a proton or sodium gradient. F-type ATPases consist of two structural domains, F(1) containing the extramembraneous catalytic core and F(0) containing the membrane proton channel, linked together by a central stalk and a peripheral stalk. During catalysis, ATP synthesis in the catalytic domain of F(1) is coupled via a rotary mechanism of the central stalk subunits to proton translocation.</text>
</comment>
<dbReference type="GO" id="GO:0046961">
    <property type="term" value="F:proton-transporting ATPase activity, rotational mechanism"/>
    <property type="evidence" value="ECO:0007669"/>
    <property type="project" value="TreeGrafter"/>
</dbReference>
<dbReference type="RefSeq" id="WP_035377211.1">
    <property type="nucleotide sequence ID" value="NZ_AZQP01000001.1"/>
</dbReference>
<evidence type="ECO:0000256" key="14">
    <source>
        <dbReference type="RuleBase" id="RU003848"/>
    </source>
</evidence>
<evidence type="ECO:0000256" key="12">
    <source>
        <dbReference type="ARBA" id="ARBA00037847"/>
    </source>
</evidence>
<feature type="transmembrane region" description="Helical" evidence="13">
    <location>
        <begin position="6"/>
        <end position="22"/>
    </location>
</feature>
<protein>
    <recommendedName>
        <fullName evidence="13">ATP synthase subunit b</fullName>
    </recommendedName>
    <alternativeName>
        <fullName evidence="13">ATP synthase F(0) sector subunit b</fullName>
    </alternativeName>
    <alternativeName>
        <fullName evidence="13">ATPase subunit I</fullName>
    </alternativeName>
    <alternativeName>
        <fullName evidence="13">F-type ATPase subunit b</fullName>
        <shortName evidence="13">F-ATPase subunit b</shortName>
    </alternativeName>
</protein>
<dbReference type="GO" id="GO:0005886">
    <property type="term" value="C:plasma membrane"/>
    <property type="evidence" value="ECO:0007669"/>
    <property type="project" value="UniProtKB-SubCell"/>
</dbReference>
<dbReference type="EMBL" id="AZQP01000001">
    <property type="protein sequence ID" value="EYE89826.1"/>
    <property type="molecule type" value="Genomic_DNA"/>
</dbReference>
<dbReference type="InterPro" id="IPR005864">
    <property type="entry name" value="ATP_synth_F0_bsu_bac"/>
</dbReference>
<dbReference type="InterPro" id="IPR002146">
    <property type="entry name" value="ATP_synth_b/b'su_bac/chlpt"/>
</dbReference>
<gene>
    <name evidence="13" type="primary">atpF</name>
    <name evidence="16" type="ORF">Q428_00620</name>
</gene>
<evidence type="ECO:0000313" key="16">
    <source>
        <dbReference type="EMBL" id="EYE89826.1"/>
    </source>
</evidence>
<comment type="subcellular location">
    <subcellularLocation>
        <location evidence="13">Cell membrane</location>
        <topology evidence="13">Single-pass membrane protein</topology>
    </subcellularLocation>
    <subcellularLocation>
        <location evidence="12">Endomembrane system</location>
        <topology evidence="12">Single-pass membrane protein</topology>
    </subcellularLocation>
</comment>
<organism evidence="16 17">
    <name type="scientific">Fervidicella metallireducens AeB</name>
    <dbReference type="NCBI Taxonomy" id="1403537"/>
    <lineage>
        <taxon>Bacteria</taxon>
        <taxon>Bacillati</taxon>
        <taxon>Bacillota</taxon>
        <taxon>Clostridia</taxon>
        <taxon>Eubacteriales</taxon>
        <taxon>Clostridiaceae</taxon>
        <taxon>Fervidicella</taxon>
    </lineage>
</organism>
<keyword evidence="4 13" id="KW-0138">CF(0)</keyword>
<evidence type="ECO:0000256" key="13">
    <source>
        <dbReference type="HAMAP-Rule" id="MF_01398"/>
    </source>
</evidence>
<dbReference type="NCBIfam" id="TIGR01144">
    <property type="entry name" value="ATP_synt_b"/>
    <property type="match status" value="1"/>
</dbReference>
<dbReference type="CDD" id="cd06503">
    <property type="entry name" value="ATP-synt_Fo_b"/>
    <property type="match status" value="1"/>
</dbReference>
<feature type="coiled-coil region" evidence="15">
    <location>
        <begin position="31"/>
        <end position="72"/>
    </location>
</feature>
<dbReference type="NCBIfam" id="NF009992">
    <property type="entry name" value="PRK13461.1"/>
    <property type="match status" value="1"/>
</dbReference>
<keyword evidence="9 13" id="KW-0472">Membrane</keyword>
<proteinExistence type="inferred from homology"/>
<dbReference type="HAMAP" id="MF_01398">
    <property type="entry name" value="ATP_synth_b_bprime"/>
    <property type="match status" value="1"/>
</dbReference>
<keyword evidence="6 13" id="KW-0375">Hydrogen ion transport</keyword>
<evidence type="ECO:0000256" key="3">
    <source>
        <dbReference type="ARBA" id="ARBA00022475"/>
    </source>
</evidence>
<dbReference type="InterPro" id="IPR050059">
    <property type="entry name" value="ATP_synthase_B_chain"/>
</dbReference>
<keyword evidence="15" id="KW-0175">Coiled coil</keyword>
<keyword evidence="17" id="KW-1185">Reference proteome</keyword>
<comment type="caution">
    <text evidence="16">The sequence shown here is derived from an EMBL/GenBank/DDBJ whole genome shotgun (WGS) entry which is preliminary data.</text>
</comment>
<name>A0A017RZ07_9CLOT</name>
<evidence type="ECO:0000256" key="1">
    <source>
        <dbReference type="ARBA" id="ARBA00005513"/>
    </source>
</evidence>